<dbReference type="Pfam" id="PF20789">
    <property type="entry name" value="4HBT_3C"/>
    <property type="match status" value="1"/>
</dbReference>
<feature type="domain" description="Acyl-CoA thioesterase-like C-terminal" evidence="2">
    <location>
        <begin position="133"/>
        <end position="258"/>
    </location>
</feature>
<gene>
    <name evidence="3" type="ORF">ACFFF8_03580</name>
</gene>
<evidence type="ECO:0000313" key="3">
    <source>
        <dbReference type="EMBL" id="MFC0683671.1"/>
    </source>
</evidence>
<comment type="caution">
    <text evidence="3">The sequence shown here is derived from an EMBL/GenBank/DDBJ whole genome shotgun (WGS) entry which is preliminary data.</text>
</comment>
<evidence type="ECO:0000259" key="1">
    <source>
        <dbReference type="Pfam" id="PF13622"/>
    </source>
</evidence>
<dbReference type="InterPro" id="IPR029069">
    <property type="entry name" value="HotDog_dom_sf"/>
</dbReference>
<proteinExistence type="predicted"/>
<dbReference type="InterPro" id="IPR049450">
    <property type="entry name" value="ACOT8-like_C"/>
</dbReference>
<evidence type="ECO:0000259" key="2">
    <source>
        <dbReference type="Pfam" id="PF20789"/>
    </source>
</evidence>
<dbReference type="Pfam" id="PF13622">
    <property type="entry name" value="4HBT_3"/>
    <property type="match status" value="1"/>
</dbReference>
<feature type="domain" description="Acyl-CoA thioesterase-like N-terminal HotDog" evidence="1">
    <location>
        <begin position="23"/>
        <end position="105"/>
    </location>
</feature>
<dbReference type="EMBL" id="JBHLTM010000016">
    <property type="protein sequence ID" value="MFC0683671.1"/>
    <property type="molecule type" value="Genomic_DNA"/>
</dbReference>
<dbReference type="InterPro" id="IPR049449">
    <property type="entry name" value="TesB_ACOT8-like_N"/>
</dbReference>
<sequence length="260" mass="27637">MTGFAAHLASADEIEGGFAFDITDDWLQGRTAYGGLTSALSLAAAQRVDAELPPLRSGQFAMIAPLAGRVEARARIVRKGRNATWVAAELANEKGVGFSASFVFMRSAESAADIAGYAMPQGVTPVTAAKPVPMDHAPAFLRENFEARFALPKSALGEADLCWWVRVRERDGLDPALEAVLVGDALPTAVLPLLGFRVPISSMHWHVNMLEAAPASEDGWWLLRSTSEFAHGGGASEHILQWNGAGRPVIAGMQSVAVFG</sequence>
<keyword evidence="4" id="KW-1185">Reference proteome</keyword>
<dbReference type="Gene3D" id="2.40.160.210">
    <property type="entry name" value="Acyl-CoA thioesterase, double hotdog domain"/>
    <property type="match status" value="1"/>
</dbReference>
<name>A0ABV6S3N5_9SPHN</name>
<protein>
    <submittedName>
        <fullName evidence="3">Thioesterase family protein</fullName>
    </submittedName>
</protein>
<accession>A0ABV6S3N5</accession>
<dbReference type="SUPFAM" id="SSF54637">
    <property type="entry name" value="Thioesterase/thiol ester dehydrase-isomerase"/>
    <property type="match status" value="2"/>
</dbReference>
<reference evidence="3 4" key="1">
    <citation type="submission" date="2024-09" db="EMBL/GenBank/DDBJ databases">
        <authorList>
            <person name="Sun Q."/>
            <person name="Mori K."/>
        </authorList>
    </citation>
    <scope>NUCLEOTIDE SEQUENCE [LARGE SCALE GENOMIC DNA]</scope>
    <source>
        <strain evidence="3 4">CICC 11035S</strain>
    </source>
</reference>
<organism evidence="3 4">
    <name type="scientific">Novosphingobium clariflavum</name>
    <dbReference type="NCBI Taxonomy" id="2029884"/>
    <lineage>
        <taxon>Bacteria</taxon>
        <taxon>Pseudomonadati</taxon>
        <taxon>Pseudomonadota</taxon>
        <taxon>Alphaproteobacteria</taxon>
        <taxon>Sphingomonadales</taxon>
        <taxon>Sphingomonadaceae</taxon>
        <taxon>Novosphingobium</taxon>
    </lineage>
</organism>
<dbReference type="RefSeq" id="WP_267220059.1">
    <property type="nucleotide sequence ID" value="NZ_JAPCWC010000006.1"/>
</dbReference>
<evidence type="ECO:0000313" key="4">
    <source>
        <dbReference type="Proteomes" id="UP001589858"/>
    </source>
</evidence>
<dbReference type="Proteomes" id="UP001589858">
    <property type="component" value="Unassembled WGS sequence"/>
</dbReference>
<dbReference type="InterPro" id="IPR042171">
    <property type="entry name" value="Acyl-CoA_hotdog"/>
</dbReference>